<keyword evidence="1" id="KW-1133">Transmembrane helix</keyword>
<reference evidence="2" key="1">
    <citation type="submission" date="2018-06" db="EMBL/GenBank/DDBJ databases">
        <authorList>
            <person name="Zhirakovskaya E."/>
        </authorList>
    </citation>
    <scope>NUCLEOTIDE SEQUENCE</scope>
</reference>
<dbReference type="EMBL" id="UOGK01000721">
    <property type="protein sequence ID" value="VAX42591.1"/>
    <property type="molecule type" value="Genomic_DNA"/>
</dbReference>
<sequence>MIEILALVGGTVVCVTAGVLLAMVWIARRSNAEPTKIDVHGVAERVRATGSLVGLEVAAKEIATATKGWGWLPPIVMSQARLAMIFQFEKQYAVDLGLLRAEDVERVGAGRYRITLPAVQGKLRLVDVSPYDIQAGRVLGLLDVIPMSAERQKELMKAAQEQAGELLAASEASYLRQARASVERQLRSLLGLFDLELEIVWREGETRDSAMQVPVNLKPEVVTKPKLSLVAG</sequence>
<keyword evidence="1" id="KW-0812">Transmembrane</keyword>
<accession>A0A3B1DUM1</accession>
<dbReference type="InterPro" id="IPR025324">
    <property type="entry name" value="DUF4230"/>
</dbReference>
<protein>
    <recommendedName>
        <fullName evidence="3">DUF4230 domain-containing protein</fullName>
    </recommendedName>
</protein>
<organism evidence="2">
    <name type="scientific">hydrothermal vent metagenome</name>
    <dbReference type="NCBI Taxonomy" id="652676"/>
    <lineage>
        <taxon>unclassified sequences</taxon>
        <taxon>metagenomes</taxon>
        <taxon>ecological metagenomes</taxon>
    </lineage>
</organism>
<gene>
    <name evidence="2" type="ORF">MNBD_PLANCTO03-1645</name>
</gene>
<keyword evidence="1" id="KW-0472">Membrane</keyword>
<evidence type="ECO:0000256" key="1">
    <source>
        <dbReference type="SAM" id="Phobius"/>
    </source>
</evidence>
<evidence type="ECO:0008006" key="3">
    <source>
        <dbReference type="Google" id="ProtNLM"/>
    </source>
</evidence>
<proteinExistence type="predicted"/>
<dbReference type="Pfam" id="PF14014">
    <property type="entry name" value="DUF4230"/>
    <property type="match status" value="1"/>
</dbReference>
<dbReference type="AlphaFoldDB" id="A0A3B1DUM1"/>
<feature type="transmembrane region" description="Helical" evidence="1">
    <location>
        <begin position="6"/>
        <end position="27"/>
    </location>
</feature>
<name>A0A3B1DUM1_9ZZZZ</name>
<evidence type="ECO:0000313" key="2">
    <source>
        <dbReference type="EMBL" id="VAX42591.1"/>
    </source>
</evidence>